<keyword evidence="3 6" id="KW-0133">Cell shape</keyword>
<reference evidence="8" key="1">
    <citation type="submission" date="2020-01" db="EMBL/GenBank/DDBJ databases">
        <title>Whole-genome analyses of novel actinobacteria.</title>
        <authorList>
            <person name="Sahin N."/>
        </authorList>
    </citation>
    <scope>NUCLEOTIDE SEQUENCE</scope>
    <source>
        <strain evidence="8">YC537</strain>
    </source>
</reference>
<evidence type="ECO:0000256" key="2">
    <source>
        <dbReference type="ARBA" id="ARBA00022679"/>
    </source>
</evidence>
<dbReference type="PANTHER" id="PTHR30582">
    <property type="entry name" value="L,D-TRANSPEPTIDASE"/>
    <property type="match status" value="1"/>
</dbReference>
<dbReference type="PANTHER" id="PTHR30582:SF33">
    <property type="entry name" value="EXPORTED PROTEIN"/>
    <property type="match status" value="1"/>
</dbReference>
<dbReference type="OrthoDB" id="8887048at2"/>
<dbReference type="InterPro" id="IPR038063">
    <property type="entry name" value="Transpep_catalytic_dom"/>
</dbReference>
<dbReference type="CDD" id="cd16913">
    <property type="entry name" value="YkuD_like"/>
    <property type="match status" value="1"/>
</dbReference>
<proteinExistence type="predicted"/>
<feature type="domain" description="L,D-TPase catalytic" evidence="7">
    <location>
        <begin position="1"/>
        <end position="79"/>
    </location>
</feature>
<gene>
    <name evidence="8" type="ORF">GUY60_32410</name>
</gene>
<dbReference type="InterPro" id="IPR005490">
    <property type="entry name" value="LD_TPept_cat_dom"/>
</dbReference>
<dbReference type="Gene3D" id="2.40.440.10">
    <property type="entry name" value="L,D-transpeptidase catalytic domain-like"/>
    <property type="match status" value="1"/>
</dbReference>
<evidence type="ECO:0000313" key="9">
    <source>
        <dbReference type="Proteomes" id="UP000598297"/>
    </source>
</evidence>
<name>A0A964UV93_9ACTN</name>
<dbReference type="SUPFAM" id="SSF141523">
    <property type="entry name" value="L,D-transpeptidase catalytic domain-like"/>
    <property type="match status" value="1"/>
</dbReference>
<keyword evidence="4 6" id="KW-0573">Peptidoglycan synthesis</keyword>
<dbReference type="InterPro" id="IPR050979">
    <property type="entry name" value="LD-transpeptidase"/>
</dbReference>
<dbReference type="GO" id="GO:0071555">
    <property type="term" value="P:cell wall organization"/>
    <property type="evidence" value="ECO:0007669"/>
    <property type="project" value="UniProtKB-UniRule"/>
</dbReference>
<evidence type="ECO:0000256" key="3">
    <source>
        <dbReference type="ARBA" id="ARBA00022960"/>
    </source>
</evidence>
<feature type="non-terminal residue" evidence="8">
    <location>
        <position position="1"/>
    </location>
</feature>
<dbReference type="Pfam" id="PF03734">
    <property type="entry name" value="YkuD"/>
    <property type="match status" value="1"/>
</dbReference>
<feature type="active site" description="Nucleophile" evidence="6">
    <location>
        <position position="55"/>
    </location>
</feature>
<comment type="pathway">
    <text evidence="1 6">Cell wall biogenesis; peptidoglycan biosynthesis.</text>
</comment>
<accession>A0A964UV93</accession>
<dbReference type="RefSeq" id="WP_161704401.1">
    <property type="nucleotide sequence ID" value="NZ_JAAAHS010000414.1"/>
</dbReference>
<keyword evidence="5 6" id="KW-0961">Cell wall biogenesis/degradation</keyword>
<keyword evidence="9" id="KW-1185">Reference proteome</keyword>
<organism evidence="8 9">
    <name type="scientific">Streptomyces boluensis</name>
    <dbReference type="NCBI Taxonomy" id="1775135"/>
    <lineage>
        <taxon>Bacteria</taxon>
        <taxon>Bacillati</taxon>
        <taxon>Actinomycetota</taxon>
        <taxon>Actinomycetes</taxon>
        <taxon>Kitasatosporales</taxon>
        <taxon>Streptomycetaceae</taxon>
        <taxon>Streptomyces</taxon>
    </lineage>
</organism>
<evidence type="ECO:0000256" key="5">
    <source>
        <dbReference type="ARBA" id="ARBA00023316"/>
    </source>
</evidence>
<dbReference type="Proteomes" id="UP000598297">
    <property type="component" value="Unassembled WGS sequence"/>
</dbReference>
<sequence>ALPTRTGWHRIDRRVEDDRSRIYDAPMPYAQYFSGGQAVHGVYGYVHTGRGSHGCVNLMHDDARTLWQRTRSGDRVYVWGARPARLK</sequence>
<dbReference type="GO" id="GO:0071972">
    <property type="term" value="F:peptidoglycan L,D-transpeptidase activity"/>
    <property type="evidence" value="ECO:0007669"/>
    <property type="project" value="TreeGrafter"/>
</dbReference>
<dbReference type="GO" id="GO:0005576">
    <property type="term" value="C:extracellular region"/>
    <property type="evidence" value="ECO:0007669"/>
    <property type="project" value="TreeGrafter"/>
</dbReference>
<evidence type="ECO:0000256" key="1">
    <source>
        <dbReference type="ARBA" id="ARBA00004752"/>
    </source>
</evidence>
<evidence type="ECO:0000256" key="6">
    <source>
        <dbReference type="PROSITE-ProRule" id="PRU01373"/>
    </source>
</evidence>
<evidence type="ECO:0000259" key="7">
    <source>
        <dbReference type="PROSITE" id="PS52029"/>
    </source>
</evidence>
<keyword evidence="2" id="KW-0808">Transferase</keyword>
<dbReference type="GO" id="GO:0018104">
    <property type="term" value="P:peptidoglycan-protein cross-linking"/>
    <property type="evidence" value="ECO:0007669"/>
    <property type="project" value="TreeGrafter"/>
</dbReference>
<dbReference type="AlphaFoldDB" id="A0A964UV93"/>
<dbReference type="PROSITE" id="PS52029">
    <property type="entry name" value="LD_TPASE"/>
    <property type="match status" value="1"/>
</dbReference>
<comment type="caution">
    <text evidence="8">The sequence shown here is derived from an EMBL/GenBank/DDBJ whole genome shotgun (WGS) entry which is preliminary data.</text>
</comment>
<dbReference type="EMBL" id="JAAAHS010000414">
    <property type="protein sequence ID" value="NBE56058.1"/>
    <property type="molecule type" value="Genomic_DNA"/>
</dbReference>
<evidence type="ECO:0000256" key="4">
    <source>
        <dbReference type="ARBA" id="ARBA00022984"/>
    </source>
</evidence>
<evidence type="ECO:0000313" key="8">
    <source>
        <dbReference type="EMBL" id="NBE56058.1"/>
    </source>
</evidence>
<dbReference type="GO" id="GO:0016740">
    <property type="term" value="F:transferase activity"/>
    <property type="evidence" value="ECO:0007669"/>
    <property type="project" value="UniProtKB-KW"/>
</dbReference>
<dbReference type="GO" id="GO:0008360">
    <property type="term" value="P:regulation of cell shape"/>
    <property type="evidence" value="ECO:0007669"/>
    <property type="project" value="UniProtKB-UniRule"/>
</dbReference>
<protein>
    <submittedName>
        <fullName evidence="8">L,D-transpeptidase family protein</fullName>
    </submittedName>
</protein>
<feature type="active site" description="Proton donor/acceptor" evidence="6">
    <location>
        <position position="40"/>
    </location>
</feature>